<dbReference type="Pfam" id="PF01614">
    <property type="entry name" value="IclR_C"/>
    <property type="match status" value="1"/>
</dbReference>
<gene>
    <name evidence="2" type="ORF">NDK43_14445</name>
</gene>
<proteinExistence type="predicted"/>
<evidence type="ECO:0000259" key="1">
    <source>
        <dbReference type="PROSITE" id="PS51078"/>
    </source>
</evidence>
<dbReference type="InterPro" id="IPR029016">
    <property type="entry name" value="GAF-like_dom_sf"/>
</dbReference>
<keyword evidence="3" id="KW-1185">Reference proteome</keyword>
<organism evidence="2 3">
    <name type="scientific">Neobacillus pocheonensis</name>
    <dbReference type="NCBI Taxonomy" id="363869"/>
    <lineage>
        <taxon>Bacteria</taxon>
        <taxon>Bacillati</taxon>
        <taxon>Bacillota</taxon>
        <taxon>Bacilli</taxon>
        <taxon>Bacillales</taxon>
        <taxon>Bacillaceae</taxon>
        <taxon>Neobacillus</taxon>
    </lineage>
</organism>
<dbReference type="Proteomes" id="UP001523262">
    <property type="component" value="Unassembled WGS sequence"/>
</dbReference>
<sequence length="78" mass="8692">MIREKEISFAREPLVPAVSSVSIPVLNYKKNLLGAVTIVGFSEKIPMDETEPISKSIIEISKQISESFGYKPAKYSNF</sequence>
<accession>A0ABT0WAM7</accession>
<protein>
    <recommendedName>
        <fullName evidence="1">IclR-ED domain-containing protein</fullName>
    </recommendedName>
</protein>
<reference evidence="2 3" key="1">
    <citation type="submission" date="2022-06" db="EMBL/GenBank/DDBJ databases">
        <authorList>
            <person name="Jeon C.O."/>
        </authorList>
    </citation>
    <scope>NUCLEOTIDE SEQUENCE [LARGE SCALE GENOMIC DNA]</scope>
    <source>
        <strain evidence="2 3">KCTC 13943</strain>
    </source>
</reference>
<dbReference type="Gene3D" id="3.30.450.40">
    <property type="match status" value="1"/>
</dbReference>
<dbReference type="EMBL" id="JAMQCR010000001">
    <property type="protein sequence ID" value="MCM2533381.1"/>
    <property type="molecule type" value="Genomic_DNA"/>
</dbReference>
<evidence type="ECO:0000313" key="2">
    <source>
        <dbReference type="EMBL" id="MCM2533381.1"/>
    </source>
</evidence>
<name>A0ABT0WAM7_9BACI</name>
<dbReference type="SUPFAM" id="SSF55781">
    <property type="entry name" value="GAF domain-like"/>
    <property type="match status" value="1"/>
</dbReference>
<dbReference type="PROSITE" id="PS51078">
    <property type="entry name" value="ICLR_ED"/>
    <property type="match status" value="1"/>
</dbReference>
<feature type="domain" description="IclR-ED" evidence="1">
    <location>
        <begin position="1"/>
        <end position="70"/>
    </location>
</feature>
<evidence type="ECO:0000313" key="3">
    <source>
        <dbReference type="Proteomes" id="UP001523262"/>
    </source>
</evidence>
<dbReference type="InterPro" id="IPR014757">
    <property type="entry name" value="Tscrpt_reg_IclR_C"/>
</dbReference>
<comment type="caution">
    <text evidence="2">The sequence shown here is derived from an EMBL/GenBank/DDBJ whole genome shotgun (WGS) entry which is preliminary data.</text>
</comment>